<dbReference type="AlphaFoldDB" id="A0A067K2A1"/>
<evidence type="ECO:0000313" key="2">
    <source>
        <dbReference type="EMBL" id="KDP25939.1"/>
    </source>
</evidence>
<gene>
    <name evidence="2" type="ORF">JCGZ_22844</name>
</gene>
<organism evidence="2 3">
    <name type="scientific">Jatropha curcas</name>
    <name type="common">Barbados nut</name>
    <dbReference type="NCBI Taxonomy" id="180498"/>
    <lineage>
        <taxon>Eukaryota</taxon>
        <taxon>Viridiplantae</taxon>
        <taxon>Streptophyta</taxon>
        <taxon>Embryophyta</taxon>
        <taxon>Tracheophyta</taxon>
        <taxon>Spermatophyta</taxon>
        <taxon>Magnoliopsida</taxon>
        <taxon>eudicotyledons</taxon>
        <taxon>Gunneridae</taxon>
        <taxon>Pentapetalae</taxon>
        <taxon>rosids</taxon>
        <taxon>fabids</taxon>
        <taxon>Malpighiales</taxon>
        <taxon>Euphorbiaceae</taxon>
        <taxon>Crotonoideae</taxon>
        <taxon>Jatropheae</taxon>
        <taxon>Jatropha</taxon>
    </lineage>
</organism>
<evidence type="ECO:0000313" key="3">
    <source>
        <dbReference type="Proteomes" id="UP000027138"/>
    </source>
</evidence>
<proteinExistence type="predicted"/>
<dbReference type="Proteomes" id="UP000027138">
    <property type="component" value="Unassembled WGS sequence"/>
</dbReference>
<keyword evidence="3" id="KW-1185">Reference proteome</keyword>
<feature type="compositionally biased region" description="Acidic residues" evidence="1">
    <location>
        <begin position="46"/>
        <end position="56"/>
    </location>
</feature>
<reference evidence="2 3" key="1">
    <citation type="journal article" date="2014" name="PLoS ONE">
        <title>Global Analysis of Gene Expression Profiles in Physic Nut (Jatropha curcas L.) Seedlings Exposed to Salt Stress.</title>
        <authorList>
            <person name="Zhang L."/>
            <person name="Zhang C."/>
            <person name="Wu P."/>
            <person name="Chen Y."/>
            <person name="Li M."/>
            <person name="Jiang H."/>
            <person name="Wu G."/>
        </authorList>
    </citation>
    <scope>NUCLEOTIDE SEQUENCE [LARGE SCALE GENOMIC DNA]</scope>
    <source>
        <strain evidence="3">cv. GZQX0401</strain>
        <tissue evidence="2">Young leaves</tissue>
    </source>
</reference>
<protein>
    <submittedName>
        <fullName evidence="2">Uncharacterized protein</fullName>
    </submittedName>
</protein>
<evidence type="ECO:0000256" key="1">
    <source>
        <dbReference type="SAM" id="MobiDB-lite"/>
    </source>
</evidence>
<dbReference type="EMBL" id="KK914952">
    <property type="protein sequence ID" value="KDP25939.1"/>
    <property type="molecule type" value="Genomic_DNA"/>
</dbReference>
<accession>A0A067K2A1</accession>
<sequence>MGAPDSSFANIDPPGVATQFAIPNNGSDLANGGRSMGAEERVAQEEDRDDVGLDDD</sequence>
<feature type="region of interest" description="Disordered" evidence="1">
    <location>
        <begin position="1"/>
        <end position="56"/>
    </location>
</feature>
<name>A0A067K2A1_JATCU</name>